<proteinExistence type="predicted"/>
<feature type="non-terminal residue" evidence="1">
    <location>
        <position position="1"/>
    </location>
</feature>
<keyword evidence="2" id="KW-1185">Reference proteome</keyword>
<accession>A0A8B6C172</accession>
<evidence type="ECO:0000313" key="2">
    <source>
        <dbReference type="Proteomes" id="UP000596742"/>
    </source>
</evidence>
<dbReference type="EMBL" id="UYJE01000981">
    <property type="protein sequence ID" value="VDH98196.1"/>
    <property type="molecule type" value="Genomic_DNA"/>
</dbReference>
<dbReference type="OrthoDB" id="6147086at2759"/>
<reference evidence="1" key="1">
    <citation type="submission" date="2018-11" db="EMBL/GenBank/DDBJ databases">
        <authorList>
            <person name="Alioto T."/>
            <person name="Alioto T."/>
        </authorList>
    </citation>
    <scope>NUCLEOTIDE SEQUENCE</scope>
</reference>
<gene>
    <name evidence="1" type="ORF">MGAL_10B081873</name>
</gene>
<dbReference type="AlphaFoldDB" id="A0A8B6C172"/>
<sequence length="90" mass="10325">SPALHLTQHQLQIQPETVFIDYETATNNTARSVLSEATTKGCFLQLTQCIWRKTQKCGLQLYYKENEDITRLVRRAAVLPLVPLHLVEDD</sequence>
<evidence type="ECO:0000313" key="1">
    <source>
        <dbReference type="EMBL" id="VDH98196.1"/>
    </source>
</evidence>
<name>A0A8B6C172_MYTGA</name>
<protein>
    <submittedName>
        <fullName evidence="1">Uncharacterized protein</fullName>
    </submittedName>
</protein>
<comment type="caution">
    <text evidence="1">The sequence shown here is derived from an EMBL/GenBank/DDBJ whole genome shotgun (WGS) entry which is preliminary data.</text>
</comment>
<dbReference type="Proteomes" id="UP000596742">
    <property type="component" value="Unassembled WGS sequence"/>
</dbReference>
<organism evidence="1 2">
    <name type="scientific">Mytilus galloprovincialis</name>
    <name type="common">Mediterranean mussel</name>
    <dbReference type="NCBI Taxonomy" id="29158"/>
    <lineage>
        <taxon>Eukaryota</taxon>
        <taxon>Metazoa</taxon>
        <taxon>Spiralia</taxon>
        <taxon>Lophotrochozoa</taxon>
        <taxon>Mollusca</taxon>
        <taxon>Bivalvia</taxon>
        <taxon>Autobranchia</taxon>
        <taxon>Pteriomorphia</taxon>
        <taxon>Mytilida</taxon>
        <taxon>Mytiloidea</taxon>
        <taxon>Mytilidae</taxon>
        <taxon>Mytilinae</taxon>
        <taxon>Mytilus</taxon>
    </lineage>
</organism>